<dbReference type="PANTHER" id="PTHR43649">
    <property type="entry name" value="ARABINOSE-BINDING PROTEIN-RELATED"/>
    <property type="match status" value="1"/>
</dbReference>
<evidence type="ECO:0000256" key="1">
    <source>
        <dbReference type="ARBA" id="ARBA00004418"/>
    </source>
</evidence>
<accession>A0AAU7JJF1</accession>
<dbReference type="AlphaFoldDB" id="A0AAU7JJF1"/>
<protein>
    <submittedName>
        <fullName evidence="4">Sugar ABC transporter substrate-binding protein</fullName>
    </submittedName>
</protein>
<keyword evidence="3" id="KW-0574">Periplasm</keyword>
<comment type="similarity">
    <text evidence="2">Belongs to the bacterial solute-binding protein 1 family.</text>
</comment>
<dbReference type="Gene3D" id="3.40.190.10">
    <property type="entry name" value="Periplasmic binding protein-like II"/>
    <property type="match status" value="1"/>
</dbReference>
<reference evidence="4" key="1">
    <citation type="submission" date="2024-05" db="EMBL/GenBank/DDBJ databases">
        <authorList>
            <person name="Kim S."/>
            <person name="Heo J."/>
            <person name="Choi H."/>
            <person name="Choi Y."/>
            <person name="Kwon S.-W."/>
            <person name="Kim Y."/>
        </authorList>
    </citation>
    <scope>NUCLEOTIDE SEQUENCE</scope>
    <source>
        <strain evidence="4">KACC 23698</strain>
    </source>
</reference>
<evidence type="ECO:0000256" key="3">
    <source>
        <dbReference type="ARBA" id="ARBA00022764"/>
    </source>
</evidence>
<gene>
    <name evidence="4" type="ORF">ABEG18_05805</name>
</gene>
<dbReference type="RefSeq" id="WP_406857151.1">
    <property type="nucleotide sequence ID" value="NZ_CP157484.1"/>
</dbReference>
<dbReference type="SUPFAM" id="SSF53850">
    <property type="entry name" value="Periplasmic binding protein-like II"/>
    <property type="match status" value="1"/>
</dbReference>
<organism evidence="4">
    <name type="scientific">Alsobacter sp. KACC 23698</name>
    <dbReference type="NCBI Taxonomy" id="3149229"/>
    <lineage>
        <taxon>Bacteria</taxon>
        <taxon>Pseudomonadati</taxon>
        <taxon>Pseudomonadota</taxon>
        <taxon>Alphaproteobacteria</taxon>
        <taxon>Hyphomicrobiales</taxon>
        <taxon>Alsobacteraceae</taxon>
        <taxon>Alsobacter</taxon>
    </lineage>
</organism>
<comment type="subcellular location">
    <subcellularLocation>
        <location evidence="1">Periplasm</location>
    </subcellularLocation>
</comment>
<evidence type="ECO:0000313" key="4">
    <source>
        <dbReference type="EMBL" id="XBO40295.1"/>
    </source>
</evidence>
<proteinExistence type="inferred from homology"/>
<dbReference type="PANTHER" id="PTHR43649:SF12">
    <property type="entry name" value="DIACETYLCHITOBIOSE BINDING PROTEIN DASA"/>
    <property type="match status" value="1"/>
</dbReference>
<dbReference type="InterPro" id="IPR006059">
    <property type="entry name" value="SBP"/>
</dbReference>
<name>A0AAU7JJF1_9HYPH</name>
<evidence type="ECO:0000256" key="2">
    <source>
        <dbReference type="ARBA" id="ARBA00008520"/>
    </source>
</evidence>
<dbReference type="InterPro" id="IPR050490">
    <property type="entry name" value="Bact_solute-bd_prot1"/>
</dbReference>
<dbReference type="GO" id="GO:0042597">
    <property type="term" value="C:periplasmic space"/>
    <property type="evidence" value="ECO:0007669"/>
    <property type="project" value="UniProtKB-SubCell"/>
</dbReference>
<dbReference type="EMBL" id="CP157484">
    <property type="protein sequence ID" value="XBO40295.1"/>
    <property type="molecule type" value="Genomic_DNA"/>
</dbReference>
<sequence>MSHWDFLSPEGKSAREVAIKEIEGKFRDLTGIEVNYQILPWQEMGTKLIAAVQAGNPPDGSRVNLFHLKMILLGDGLQELDPYLNQSFSDDDKKDFLVDFSPAMVVKGKKWSMQIEAIPKALFIRKDWLTQAGMQAPKTWDEFVEVGKKMTSRGRWGYMYGASKTQLNQLETMFQPQIQGRNGRILDDNDRAVFNDDIGVKAYQFLADCVLKHKITPPQVIGMTYDDVTDAFKAGRVGMIQEGAHRYQDILKAVGPDNLMIAKVPSDDPNKPSPTIVTGWGMGIPRGSKHPDAAWEHLKYYIGADAQEINARVAGTLPSRKSVLERPYFQTPEAAHLRWWVDYMAERSETVINVSTFAQLNETMVDVLHRVLVDASSQLKPLLDEAAKKYNQIAGL</sequence>
<dbReference type="Pfam" id="PF01547">
    <property type="entry name" value="SBP_bac_1"/>
    <property type="match status" value="1"/>
</dbReference>
<dbReference type="CDD" id="cd13585">
    <property type="entry name" value="PBP2_TMBP_like"/>
    <property type="match status" value="1"/>
</dbReference>